<proteinExistence type="predicted"/>
<sequence length="157" mass="17610">MKSECTHAVGRLLFLTRPFLLRRCLFCMIVKGTIPSFKVYETEHSLAFLDISPVSEGHTQVIPKYHAVTIADLPDEYLADIGPVVKKVALATGASAYNILQNNGKIAFQHVDHVHYHVIPKTSEKDGLILDINVSWPQKKAEKEELAATLEKMKTRI</sequence>
<dbReference type="PANTHER" id="PTHR46648">
    <property type="entry name" value="HIT FAMILY PROTEIN 1"/>
    <property type="match status" value="1"/>
</dbReference>
<dbReference type="EMBL" id="MU790857">
    <property type="protein sequence ID" value="KAJ3992434.1"/>
    <property type="molecule type" value="Genomic_DNA"/>
</dbReference>
<feature type="domain" description="HIT" evidence="2">
    <location>
        <begin position="25"/>
        <end position="129"/>
    </location>
</feature>
<organism evidence="3 4">
    <name type="scientific">Lentinula boryana</name>
    <dbReference type="NCBI Taxonomy" id="40481"/>
    <lineage>
        <taxon>Eukaryota</taxon>
        <taxon>Fungi</taxon>
        <taxon>Dikarya</taxon>
        <taxon>Basidiomycota</taxon>
        <taxon>Agaricomycotina</taxon>
        <taxon>Agaricomycetes</taxon>
        <taxon>Agaricomycetidae</taxon>
        <taxon>Agaricales</taxon>
        <taxon>Marasmiineae</taxon>
        <taxon>Omphalotaceae</taxon>
        <taxon>Lentinula</taxon>
    </lineage>
</organism>
<dbReference type="PANTHER" id="PTHR46648:SF1">
    <property type="entry name" value="ADENOSINE 5'-MONOPHOSPHORAMIDASE HNT1"/>
    <property type="match status" value="1"/>
</dbReference>
<gene>
    <name evidence="3" type="ORF">F5050DRAFT_1788692</name>
</gene>
<dbReference type="InterPro" id="IPR001310">
    <property type="entry name" value="Histidine_triad_HIT"/>
</dbReference>
<dbReference type="InterPro" id="IPR036265">
    <property type="entry name" value="HIT-like_sf"/>
</dbReference>
<dbReference type="SUPFAM" id="SSF54197">
    <property type="entry name" value="HIT-like"/>
    <property type="match status" value="1"/>
</dbReference>
<reference evidence="3" key="1">
    <citation type="submission" date="2022-08" db="EMBL/GenBank/DDBJ databases">
        <authorList>
            <consortium name="DOE Joint Genome Institute"/>
            <person name="Min B."/>
            <person name="Riley R."/>
            <person name="Sierra-Patev S."/>
            <person name="Naranjo-Ortiz M."/>
            <person name="Looney B."/>
            <person name="Konkel Z."/>
            <person name="Slot J.C."/>
            <person name="Sakamoto Y."/>
            <person name="Steenwyk J.L."/>
            <person name="Rokas A."/>
            <person name="Carro J."/>
            <person name="Camarero S."/>
            <person name="Ferreira P."/>
            <person name="Molpeceres G."/>
            <person name="Ruiz-Duenas F.J."/>
            <person name="Serrano A."/>
            <person name="Henrissat B."/>
            <person name="Drula E."/>
            <person name="Hughes K.W."/>
            <person name="Mata J.L."/>
            <person name="Ishikawa N.K."/>
            <person name="Vargas-Isla R."/>
            <person name="Ushijima S."/>
            <person name="Smith C.A."/>
            <person name="Ahrendt S."/>
            <person name="Andreopoulos W."/>
            <person name="He G."/>
            <person name="Labutti K."/>
            <person name="Lipzen A."/>
            <person name="Ng V."/>
            <person name="Sandor L."/>
            <person name="Barry K."/>
            <person name="Martinez A.T."/>
            <person name="Xiao Y."/>
            <person name="Gibbons J.G."/>
            <person name="Terashima K."/>
            <person name="Hibbett D.S."/>
            <person name="Grigoriev I.V."/>
        </authorList>
    </citation>
    <scope>NUCLEOTIDE SEQUENCE</scope>
    <source>
        <strain evidence="3">TFB10827</strain>
    </source>
</reference>
<dbReference type="InterPro" id="IPR011146">
    <property type="entry name" value="HIT-like"/>
</dbReference>
<dbReference type="PROSITE" id="PS51084">
    <property type="entry name" value="HIT_2"/>
    <property type="match status" value="1"/>
</dbReference>
<dbReference type="PRINTS" id="PR00332">
    <property type="entry name" value="HISTRIAD"/>
</dbReference>
<evidence type="ECO:0000256" key="1">
    <source>
        <dbReference type="PROSITE-ProRule" id="PRU00464"/>
    </source>
</evidence>
<protein>
    <submittedName>
        <fullName evidence="3">HIT-like domain-containing protein</fullName>
    </submittedName>
</protein>
<accession>A0ABQ8Q1T0</accession>
<name>A0ABQ8Q1T0_9AGAR</name>
<dbReference type="Pfam" id="PF01230">
    <property type="entry name" value="HIT"/>
    <property type="match status" value="1"/>
</dbReference>
<dbReference type="Proteomes" id="UP001163828">
    <property type="component" value="Unassembled WGS sequence"/>
</dbReference>
<comment type="caution">
    <text evidence="3">The sequence shown here is derived from an EMBL/GenBank/DDBJ whole genome shotgun (WGS) entry which is preliminary data.</text>
</comment>
<dbReference type="CDD" id="cd01277">
    <property type="entry name" value="HINT_subgroup"/>
    <property type="match status" value="1"/>
</dbReference>
<evidence type="ECO:0000313" key="4">
    <source>
        <dbReference type="Proteomes" id="UP001163828"/>
    </source>
</evidence>
<evidence type="ECO:0000259" key="2">
    <source>
        <dbReference type="PROSITE" id="PS51084"/>
    </source>
</evidence>
<evidence type="ECO:0000313" key="3">
    <source>
        <dbReference type="EMBL" id="KAJ3992434.1"/>
    </source>
</evidence>
<dbReference type="Gene3D" id="3.30.428.10">
    <property type="entry name" value="HIT-like"/>
    <property type="match status" value="1"/>
</dbReference>
<dbReference type="InterPro" id="IPR039384">
    <property type="entry name" value="HINT"/>
</dbReference>
<keyword evidence="4" id="KW-1185">Reference proteome</keyword>
<feature type="short sequence motif" description="Histidine triad motif" evidence="1">
    <location>
        <begin position="113"/>
        <end position="117"/>
    </location>
</feature>